<dbReference type="Proteomes" id="UP000291116">
    <property type="component" value="Unassembled WGS sequence"/>
</dbReference>
<feature type="transmembrane region" description="Helical" evidence="2">
    <location>
        <begin position="15"/>
        <end position="33"/>
    </location>
</feature>
<dbReference type="AlphaFoldDB" id="A0A448Z2M8"/>
<keyword evidence="4" id="KW-1185">Reference proteome</keyword>
<keyword evidence="2" id="KW-0812">Transmembrane</keyword>
<evidence type="ECO:0000313" key="3">
    <source>
        <dbReference type="EMBL" id="VEU36357.1"/>
    </source>
</evidence>
<protein>
    <submittedName>
        <fullName evidence="3">Uncharacterized protein</fullName>
    </submittedName>
</protein>
<keyword evidence="2" id="KW-0472">Membrane</keyword>
<sequence>MVRKRPREFCFFEPHFRQIFFALPFVYMFAIVLKEKIIFVKMLESTLVARESVGSSEPRLAFDADETSKPTRKEEATSSLSEEEKREEPGSGLSPNATGAAAQRARNVTKEN</sequence>
<proteinExistence type="predicted"/>
<keyword evidence="2" id="KW-1133">Transmembrane helix</keyword>
<evidence type="ECO:0000256" key="2">
    <source>
        <dbReference type="SAM" id="Phobius"/>
    </source>
</evidence>
<feature type="region of interest" description="Disordered" evidence="1">
    <location>
        <begin position="51"/>
        <end position="112"/>
    </location>
</feature>
<evidence type="ECO:0000313" key="4">
    <source>
        <dbReference type="Proteomes" id="UP000291116"/>
    </source>
</evidence>
<name>A0A448Z2M8_9STRA</name>
<feature type="compositionally biased region" description="Basic and acidic residues" evidence="1">
    <location>
        <begin position="60"/>
        <end position="89"/>
    </location>
</feature>
<dbReference type="EMBL" id="CAACVS010000086">
    <property type="protein sequence ID" value="VEU36357.1"/>
    <property type="molecule type" value="Genomic_DNA"/>
</dbReference>
<organism evidence="3 4">
    <name type="scientific">Pseudo-nitzschia multistriata</name>
    <dbReference type="NCBI Taxonomy" id="183589"/>
    <lineage>
        <taxon>Eukaryota</taxon>
        <taxon>Sar</taxon>
        <taxon>Stramenopiles</taxon>
        <taxon>Ochrophyta</taxon>
        <taxon>Bacillariophyta</taxon>
        <taxon>Bacillariophyceae</taxon>
        <taxon>Bacillariophycidae</taxon>
        <taxon>Bacillariales</taxon>
        <taxon>Bacillariaceae</taxon>
        <taxon>Pseudo-nitzschia</taxon>
    </lineage>
</organism>
<gene>
    <name evidence="3" type="ORF">PSNMU_V1.4_AUG-EV-PASAV3_0031120</name>
</gene>
<accession>A0A448Z2M8</accession>
<evidence type="ECO:0000256" key="1">
    <source>
        <dbReference type="SAM" id="MobiDB-lite"/>
    </source>
</evidence>
<reference evidence="3 4" key="1">
    <citation type="submission" date="2019-01" db="EMBL/GenBank/DDBJ databases">
        <authorList>
            <person name="Ferrante I. M."/>
        </authorList>
    </citation>
    <scope>NUCLEOTIDE SEQUENCE [LARGE SCALE GENOMIC DNA]</scope>
    <source>
        <strain evidence="3 4">B856</strain>
    </source>
</reference>